<sequence length="179" mass="19418">MSTTASTISEGAVGAVDAPVLEVLVVVASLSGNTRELGRMIAARCRQAGHRVHWHEADDLRQPPPLATADADLVLLGSWTDNGGRTPSEMKAWVAQQAEAGATLPHVAVFGTGETQWGLEYYCGAVHRLGRYFCSAYPPLQIEQMPHGQRHADLITAWTDEVLALHRSTAHADHRRHLA</sequence>
<dbReference type="AlphaFoldDB" id="A0A7V8FIM3"/>
<protein>
    <submittedName>
        <fullName evidence="8">Flavodoxin</fullName>
    </submittedName>
</protein>
<evidence type="ECO:0000259" key="7">
    <source>
        <dbReference type="PROSITE" id="PS50902"/>
    </source>
</evidence>
<keyword evidence="4" id="KW-0285">Flavoprotein</keyword>
<evidence type="ECO:0000313" key="9">
    <source>
        <dbReference type="Proteomes" id="UP000487117"/>
    </source>
</evidence>
<comment type="caution">
    <text evidence="8">The sequence shown here is derived from an EMBL/GenBank/DDBJ whole genome shotgun (WGS) entry which is preliminary data.</text>
</comment>
<dbReference type="Proteomes" id="UP000487117">
    <property type="component" value="Unassembled WGS sequence"/>
</dbReference>
<comment type="similarity">
    <text evidence="2">Belongs to the flavodoxin family.</text>
</comment>
<keyword evidence="3" id="KW-0813">Transport</keyword>
<dbReference type="PANTHER" id="PTHR42809:SF1">
    <property type="entry name" value="FLAVODOXIN 1"/>
    <property type="match status" value="1"/>
</dbReference>
<dbReference type="EMBL" id="WNDS01000001">
    <property type="protein sequence ID" value="KAF1016830.1"/>
    <property type="molecule type" value="Genomic_DNA"/>
</dbReference>
<dbReference type="Pfam" id="PF00258">
    <property type="entry name" value="Flavodoxin_1"/>
    <property type="match status" value="1"/>
</dbReference>
<proteinExistence type="inferred from homology"/>
<evidence type="ECO:0000256" key="3">
    <source>
        <dbReference type="ARBA" id="ARBA00022448"/>
    </source>
</evidence>
<feature type="domain" description="Flavodoxin-like" evidence="7">
    <location>
        <begin position="23"/>
        <end position="163"/>
    </location>
</feature>
<evidence type="ECO:0000256" key="5">
    <source>
        <dbReference type="ARBA" id="ARBA00022643"/>
    </source>
</evidence>
<keyword evidence="5" id="KW-0288">FMN</keyword>
<evidence type="ECO:0000313" key="8">
    <source>
        <dbReference type="EMBL" id="KAF1016830.1"/>
    </source>
</evidence>
<reference evidence="9" key="1">
    <citation type="journal article" date="2020" name="MBio">
        <title>Horizontal gene transfer to a defensive symbiont with a reduced genome amongst a multipartite beetle microbiome.</title>
        <authorList>
            <person name="Waterworth S.C."/>
            <person name="Florez L.V."/>
            <person name="Rees E.R."/>
            <person name="Hertweck C."/>
            <person name="Kaltenpoth M."/>
            <person name="Kwan J.C."/>
        </authorList>
    </citation>
    <scope>NUCLEOTIDE SEQUENCE [LARGE SCALE GENOMIC DNA]</scope>
</reference>
<dbReference type="PROSITE" id="PS50902">
    <property type="entry name" value="FLAVODOXIN_LIKE"/>
    <property type="match status" value="1"/>
</dbReference>
<keyword evidence="6" id="KW-0249">Electron transport</keyword>
<accession>A0A7V8FIM3</accession>
<dbReference type="PANTHER" id="PTHR42809">
    <property type="entry name" value="FLAVODOXIN 2"/>
    <property type="match status" value="1"/>
</dbReference>
<evidence type="ECO:0000256" key="2">
    <source>
        <dbReference type="ARBA" id="ARBA00005267"/>
    </source>
</evidence>
<evidence type="ECO:0000256" key="4">
    <source>
        <dbReference type="ARBA" id="ARBA00022630"/>
    </source>
</evidence>
<dbReference type="Gene3D" id="3.40.50.360">
    <property type="match status" value="1"/>
</dbReference>
<dbReference type="GO" id="GO:0010181">
    <property type="term" value="F:FMN binding"/>
    <property type="evidence" value="ECO:0007669"/>
    <property type="project" value="InterPro"/>
</dbReference>
<dbReference type="InterPro" id="IPR029039">
    <property type="entry name" value="Flavoprotein-like_sf"/>
</dbReference>
<dbReference type="NCBIfam" id="NF006747">
    <property type="entry name" value="PRK09271.1"/>
    <property type="match status" value="1"/>
</dbReference>
<dbReference type="SUPFAM" id="SSF52218">
    <property type="entry name" value="Flavoproteins"/>
    <property type="match status" value="1"/>
</dbReference>
<comment type="cofactor">
    <cofactor evidence="1">
        <name>FMN</name>
        <dbReference type="ChEBI" id="CHEBI:58210"/>
    </cofactor>
</comment>
<name>A0A7V8FIM3_STEMA</name>
<evidence type="ECO:0000256" key="6">
    <source>
        <dbReference type="ARBA" id="ARBA00022982"/>
    </source>
</evidence>
<evidence type="ECO:0000256" key="1">
    <source>
        <dbReference type="ARBA" id="ARBA00001917"/>
    </source>
</evidence>
<dbReference type="InterPro" id="IPR008254">
    <property type="entry name" value="Flavodoxin/NO_synth"/>
</dbReference>
<dbReference type="InterPro" id="IPR050619">
    <property type="entry name" value="Flavodoxin"/>
</dbReference>
<organism evidence="8 9">
    <name type="scientific">Stenotrophomonas maltophilia</name>
    <name type="common">Pseudomonas maltophilia</name>
    <name type="synonym">Xanthomonas maltophilia</name>
    <dbReference type="NCBI Taxonomy" id="40324"/>
    <lineage>
        <taxon>Bacteria</taxon>
        <taxon>Pseudomonadati</taxon>
        <taxon>Pseudomonadota</taxon>
        <taxon>Gammaproteobacteria</taxon>
        <taxon>Lysobacterales</taxon>
        <taxon>Lysobacteraceae</taxon>
        <taxon>Stenotrophomonas</taxon>
        <taxon>Stenotrophomonas maltophilia group</taxon>
    </lineage>
</organism>
<gene>
    <name evidence="8" type="ORF">GAK31_00089</name>
</gene>